<keyword evidence="2" id="KW-1185">Reference proteome</keyword>
<comment type="caution">
    <text evidence="1">The sequence shown here is derived from an EMBL/GenBank/DDBJ whole genome shotgun (WGS) entry which is preliminary data.</text>
</comment>
<dbReference type="EMBL" id="JMKJ01000111">
    <property type="protein sequence ID" value="KGG52209.1"/>
    <property type="molecule type" value="Genomic_DNA"/>
</dbReference>
<name>A0A098VTQ0_9MICR</name>
<dbReference type="GeneID" id="25258950"/>
<protein>
    <submittedName>
        <fullName evidence="1">Uncharacterized protein</fullName>
    </submittedName>
</protein>
<evidence type="ECO:0000313" key="2">
    <source>
        <dbReference type="Proteomes" id="UP000029725"/>
    </source>
</evidence>
<proteinExistence type="predicted"/>
<sequence length="69" mass="7891">MESGVELNPIKDQRHASGRRFSYLGLIVDQNEFLGLNLIAQTKALCPNGRVCGWCQLHFEARKELQWFG</sequence>
<dbReference type="HOGENOM" id="CLU_2776475_0_0_1"/>
<accession>A0A098VTQ0</accession>
<evidence type="ECO:0000313" key="1">
    <source>
        <dbReference type="EMBL" id="KGG52209.1"/>
    </source>
</evidence>
<gene>
    <name evidence="1" type="ORF">DI09_1p590</name>
</gene>
<dbReference type="RefSeq" id="XP_013238636.1">
    <property type="nucleotide sequence ID" value="XM_013383182.1"/>
</dbReference>
<dbReference type="Proteomes" id="UP000029725">
    <property type="component" value="Unassembled WGS sequence"/>
</dbReference>
<organism evidence="1 2">
    <name type="scientific">Mitosporidium daphniae</name>
    <dbReference type="NCBI Taxonomy" id="1485682"/>
    <lineage>
        <taxon>Eukaryota</taxon>
        <taxon>Fungi</taxon>
        <taxon>Fungi incertae sedis</taxon>
        <taxon>Microsporidia</taxon>
        <taxon>Mitosporidium</taxon>
    </lineage>
</organism>
<reference evidence="1 2" key="1">
    <citation type="submission" date="2014-04" db="EMBL/GenBank/DDBJ databases">
        <title>A new species of microsporidia sheds light on the evolution of extreme parasitism.</title>
        <authorList>
            <person name="Haag K.L."/>
            <person name="James T.Y."/>
            <person name="Larsson R."/>
            <person name="Schaer T.M."/>
            <person name="Refardt D."/>
            <person name="Pombert J.-F."/>
            <person name="Ebert D."/>
        </authorList>
    </citation>
    <scope>NUCLEOTIDE SEQUENCE [LARGE SCALE GENOMIC DNA]</scope>
    <source>
        <strain evidence="1 2">UGP3</strain>
        <tissue evidence="1">Spores</tissue>
    </source>
</reference>
<dbReference type="AlphaFoldDB" id="A0A098VTQ0"/>
<dbReference type="VEuPathDB" id="MicrosporidiaDB:DI09_1p590"/>